<evidence type="ECO:0000313" key="3">
    <source>
        <dbReference type="Proteomes" id="UP000522007"/>
    </source>
</evidence>
<evidence type="ECO:0000313" key="2">
    <source>
        <dbReference type="EMBL" id="MBC1322165.1"/>
    </source>
</evidence>
<feature type="transmembrane region" description="Helical" evidence="1">
    <location>
        <begin position="91"/>
        <end position="116"/>
    </location>
</feature>
<evidence type="ECO:0000256" key="1">
    <source>
        <dbReference type="SAM" id="Phobius"/>
    </source>
</evidence>
<keyword evidence="1" id="KW-0472">Membrane</keyword>
<keyword evidence="1" id="KW-1133">Transmembrane helix</keyword>
<protein>
    <submittedName>
        <fullName evidence="2">WxPxxD family membrane protein</fullName>
    </submittedName>
</protein>
<gene>
    <name evidence="2" type="ORF">HB853_04330</name>
</gene>
<dbReference type="AlphaFoldDB" id="A0A7X0T3Z4"/>
<organism evidence="2 3">
    <name type="scientific">Listeria welshimeri</name>
    <dbReference type="NCBI Taxonomy" id="1643"/>
    <lineage>
        <taxon>Bacteria</taxon>
        <taxon>Bacillati</taxon>
        <taxon>Bacillota</taxon>
        <taxon>Bacilli</taxon>
        <taxon>Bacillales</taxon>
        <taxon>Listeriaceae</taxon>
        <taxon>Listeria</taxon>
    </lineage>
</organism>
<reference evidence="2 3" key="1">
    <citation type="submission" date="2020-03" db="EMBL/GenBank/DDBJ databases">
        <title>Soil Listeria distribution.</title>
        <authorList>
            <person name="Liao J."/>
            <person name="Wiedmann M."/>
        </authorList>
    </citation>
    <scope>NUCLEOTIDE SEQUENCE [LARGE SCALE GENOMIC DNA]</scope>
    <source>
        <strain evidence="2 3">FSL L7-1829</strain>
    </source>
</reference>
<keyword evidence="1" id="KW-0812">Transmembrane</keyword>
<name>A0A7X0T3Z4_LISWE</name>
<accession>A0A7X0T3Z4</accession>
<feature type="transmembrane region" description="Helical" evidence="1">
    <location>
        <begin position="209"/>
        <end position="232"/>
    </location>
</feature>
<feature type="transmembrane region" description="Helical" evidence="1">
    <location>
        <begin position="46"/>
        <end position="70"/>
    </location>
</feature>
<proteinExistence type="predicted"/>
<dbReference type="NCBIfam" id="NF035952">
    <property type="entry name" value="WxPxxD_TM"/>
    <property type="match status" value="1"/>
</dbReference>
<dbReference type="RefSeq" id="WP_185308217.1">
    <property type="nucleotide sequence ID" value="NZ_CP151430.1"/>
</dbReference>
<dbReference type="Proteomes" id="UP000522007">
    <property type="component" value="Unassembled WGS sequence"/>
</dbReference>
<comment type="caution">
    <text evidence="2">The sequence shown here is derived from an EMBL/GenBank/DDBJ whole genome shotgun (WGS) entry which is preliminary data.</text>
</comment>
<feature type="transmembrane region" description="Helical" evidence="1">
    <location>
        <begin position="7"/>
        <end position="26"/>
    </location>
</feature>
<feature type="transmembrane region" description="Helical" evidence="1">
    <location>
        <begin position="164"/>
        <end position="189"/>
    </location>
</feature>
<feature type="transmembrane region" description="Helical" evidence="1">
    <location>
        <begin position="128"/>
        <end position="152"/>
    </location>
</feature>
<sequence length="237" mass="28009">MLKSRYLLLILSMFVFFSIFWFTQNLEYLSFPKNRKLVLFMNGSLYGYVSIKSLCLMLVFPYLIFSLLFSKKEQIISLVREKNRLQAYHKIVKETVIATLLFVVLYLSVNLIYSFIFLSNKLLITTHFYAGMLFFSLLLFFFYLSIGFIFRIIYDFTASTGKALIFGAFIMCIFYLVDWVILEGIYWTPLHNLNFFDLWLQNGSILSEVPFILISSTTLSFILYLLSSNIFIKKDFY</sequence>
<dbReference type="EMBL" id="JAAROP010000002">
    <property type="protein sequence ID" value="MBC1322165.1"/>
    <property type="molecule type" value="Genomic_DNA"/>
</dbReference>